<comment type="caution">
    <text evidence="1">The sequence shown here is derived from an EMBL/GenBank/DDBJ whole genome shotgun (WGS) entry which is preliminary data.</text>
</comment>
<organism evidence="1 2">
    <name type="scientific">Rotaria magnacalcarata</name>
    <dbReference type="NCBI Taxonomy" id="392030"/>
    <lineage>
        <taxon>Eukaryota</taxon>
        <taxon>Metazoa</taxon>
        <taxon>Spiralia</taxon>
        <taxon>Gnathifera</taxon>
        <taxon>Rotifera</taxon>
        <taxon>Eurotatoria</taxon>
        <taxon>Bdelloidea</taxon>
        <taxon>Philodinida</taxon>
        <taxon>Philodinidae</taxon>
        <taxon>Rotaria</taxon>
    </lineage>
</organism>
<evidence type="ECO:0000313" key="2">
    <source>
        <dbReference type="Proteomes" id="UP000676336"/>
    </source>
</evidence>
<dbReference type="Gene3D" id="2.60.120.920">
    <property type="match status" value="1"/>
</dbReference>
<name>A0A8S2VSR2_9BILA</name>
<evidence type="ECO:0000313" key="1">
    <source>
        <dbReference type="EMBL" id="CAF4406520.1"/>
    </source>
</evidence>
<dbReference type="EMBL" id="CAJOBI010058819">
    <property type="protein sequence ID" value="CAF4406520.1"/>
    <property type="molecule type" value="Genomic_DNA"/>
</dbReference>
<dbReference type="InterPro" id="IPR043136">
    <property type="entry name" value="B30.2/SPRY_sf"/>
</dbReference>
<sequence>EDGSIIESVIRQDAYLFCAADLLDNMPDHEAVARRVANGLLVGCLCDISTGQLTFYVNGEESAQTLDVRVKFYVQN</sequence>
<protein>
    <submittedName>
        <fullName evidence="1">Uncharacterized protein</fullName>
    </submittedName>
</protein>
<accession>A0A8S2VSR2</accession>
<dbReference type="AlphaFoldDB" id="A0A8S2VSR2"/>
<dbReference type="Proteomes" id="UP000676336">
    <property type="component" value="Unassembled WGS sequence"/>
</dbReference>
<gene>
    <name evidence="1" type="ORF">SMN809_LOCUS30691</name>
</gene>
<feature type="non-terminal residue" evidence="1">
    <location>
        <position position="1"/>
    </location>
</feature>
<proteinExistence type="predicted"/>
<reference evidence="1" key="1">
    <citation type="submission" date="2021-02" db="EMBL/GenBank/DDBJ databases">
        <authorList>
            <person name="Nowell W R."/>
        </authorList>
    </citation>
    <scope>NUCLEOTIDE SEQUENCE</scope>
</reference>